<dbReference type="EC" id="3.5.5.1" evidence="4"/>
<name>A0A8H8UDK1_9HELO</name>
<dbReference type="PROSITE" id="PS00920">
    <property type="entry name" value="NITRIL_CHT_1"/>
    <property type="match status" value="1"/>
</dbReference>
<dbReference type="OrthoDB" id="10250282at2759"/>
<gene>
    <name evidence="7" type="ORF">LSUB1_G001008</name>
</gene>
<comment type="catalytic activity">
    <reaction evidence="3">
        <text>a nitrile + 2 H2O = a carboxylate + NH4(+)</text>
        <dbReference type="Rhea" id="RHEA:21724"/>
        <dbReference type="ChEBI" id="CHEBI:15377"/>
        <dbReference type="ChEBI" id="CHEBI:18379"/>
        <dbReference type="ChEBI" id="CHEBI:28938"/>
        <dbReference type="ChEBI" id="CHEBI:29067"/>
        <dbReference type="EC" id="3.5.5.1"/>
    </reaction>
</comment>
<evidence type="ECO:0000256" key="5">
    <source>
        <dbReference type="PROSITE-ProRule" id="PRU10139"/>
    </source>
</evidence>
<evidence type="ECO:0000256" key="1">
    <source>
        <dbReference type="ARBA" id="ARBA00008129"/>
    </source>
</evidence>
<comment type="similarity">
    <text evidence="1">Belongs to the carbon-nitrogen hydrolase superfamily. Nitrilase family.</text>
</comment>
<sequence>TRHPRFAASIPKNLPESSKMAQTVRVGAVQAEPAWLDLQGGVEKTIALIQQAGKDGVNVLGFPEVWLTGYPWAIWTKSVVENTELIHQYMASSMAKVSPEMDRIRAACKEAGVFTVLGYSERDGASLYIAQSFISTEGEIVLHRRKIKPTHVERSIWGDGQADSLTSVVDTQFGKVGGLNCWEHLQPLLRYYEYCQGVQIHVAGWPPMFPLPDPKKIKWPYHETGRIPSSSPGVLLEVANQLCSQFLAIEGQAFVLVATQVLTEGNLEKLNLVDSGVCQTPGGGFTMIYGPDGKPLCEPWPPGKEGIMQADIDLKDIDYAKSMIDTVGHYSRPDLLSLNINSTAAKPFHFMQE</sequence>
<dbReference type="EMBL" id="QGMJ01000060">
    <property type="protein sequence ID" value="TVY43651.1"/>
    <property type="molecule type" value="Genomic_DNA"/>
</dbReference>
<keyword evidence="8" id="KW-1185">Reference proteome</keyword>
<dbReference type="GO" id="GO:0016836">
    <property type="term" value="F:hydro-lyase activity"/>
    <property type="evidence" value="ECO:0007669"/>
    <property type="project" value="UniProtKB-ARBA"/>
</dbReference>
<keyword evidence="2" id="KW-0378">Hydrolase</keyword>
<dbReference type="InterPro" id="IPR036526">
    <property type="entry name" value="C-N_Hydrolase_sf"/>
</dbReference>
<feature type="active site" description="Proton acceptor" evidence="5">
    <location>
        <position position="64"/>
    </location>
</feature>
<dbReference type="InterPro" id="IPR044149">
    <property type="entry name" value="Nitrilases_CHs"/>
</dbReference>
<protein>
    <recommendedName>
        <fullName evidence="4">nitrilase</fullName>
        <ecNumber evidence="4">3.5.5.1</ecNumber>
    </recommendedName>
</protein>
<evidence type="ECO:0000313" key="7">
    <source>
        <dbReference type="EMBL" id="TVY43651.1"/>
    </source>
</evidence>
<feature type="domain" description="CN hydrolase" evidence="6">
    <location>
        <begin position="24"/>
        <end position="314"/>
    </location>
</feature>
<dbReference type="PANTHER" id="PTHR46044">
    <property type="entry name" value="NITRILASE"/>
    <property type="match status" value="1"/>
</dbReference>
<reference evidence="7 8" key="1">
    <citation type="submission" date="2018-05" db="EMBL/GenBank/DDBJ databases">
        <title>Genome sequencing and assembly of the regulated plant pathogen Lachnellula willkommii and related sister species for the development of diagnostic species identification markers.</title>
        <authorList>
            <person name="Giroux E."/>
            <person name="Bilodeau G."/>
        </authorList>
    </citation>
    <scope>NUCLEOTIDE SEQUENCE [LARGE SCALE GENOMIC DNA]</scope>
    <source>
        <strain evidence="7 8">CBS 197.66</strain>
    </source>
</reference>
<comment type="caution">
    <text evidence="7">The sequence shown here is derived from an EMBL/GenBank/DDBJ whole genome shotgun (WGS) entry which is preliminary data.</text>
</comment>
<proteinExistence type="inferred from homology"/>
<evidence type="ECO:0000256" key="4">
    <source>
        <dbReference type="ARBA" id="ARBA00039045"/>
    </source>
</evidence>
<dbReference type="Proteomes" id="UP000462212">
    <property type="component" value="Unassembled WGS sequence"/>
</dbReference>
<dbReference type="SUPFAM" id="SSF56317">
    <property type="entry name" value="Carbon-nitrogen hydrolase"/>
    <property type="match status" value="1"/>
</dbReference>
<dbReference type="AlphaFoldDB" id="A0A8H8UDK1"/>
<dbReference type="PANTHER" id="PTHR46044:SF14">
    <property type="entry name" value="ARYLACETONITRILASE"/>
    <property type="match status" value="1"/>
</dbReference>
<dbReference type="PROSITE" id="PS50263">
    <property type="entry name" value="CN_HYDROLASE"/>
    <property type="match status" value="1"/>
</dbReference>
<dbReference type="CDD" id="cd07564">
    <property type="entry name" value="nitrilases_CHs"/>
    <property type="match status" value="1"/>
</dbReference>
<evidence type="ECO:0000313" key="8">
    <source>
        <dbReference type="Proteomes" id="UP000462212"/>
    </source>
</evidence>
<dbReference type="Gene3D" id="3.60.110.10">
    <property type="entry name" value="Carbon-nitrogen hydrolase"/>
    <property type="match status" value="1"/>
</dbReference>
<accession>A0A8H8UDK1</accession>
<dbReference type="Pfam" id="PF00795">
    <property type="entry name" value="CN_hydrolase"/>
    <property type="match status" value="1"/>
</dbReference>
<dbReference type="PROSITE" id="PS00921">
    <property type="entry name" value="NITRIL_CHT_2"/>
    <property type="match status" value="1"/>
</dbReference>
<evidence type="ECO:0000259" key="6">
    <source>
        <dbReference type="PROSITE" id="PS50263"/>
    </source>
</evidence>
<evidence type="ECO:0000256" key="3">
    <source>
        <dbReference type="ARBA" id="ARBA00036406"/>
    </source>
</evidence>
<evidence type="ECO:0000256" key="2">
    <source>
        <dbReference type="ARBA" id="ARBA00022801"/>
    </source>
</evidence>
<dbReference type="InterPro" id="IPR003010">
    <property type="entry name" value="C-N_Hydrolase"/>
</dbReference>
<dbReference type="InterPro" id="IPR000132">
    <property type="entry name" value="Nitrilase/CN_hydratase_CS"/>
</dbReference>
<feature type="non-terminal residue" evidence="7">
    <location>
        <position position="1"/>
    </location>
</feature>
<dbReference type="GO" id="GO:0000257">
    <property type="term" value="F:nitrilase activity"/>
    <property type="evidence" value="ECO:0007669"/>
    <property type="project" value="UniProtKB-EC"/>
</dbReference>
<organism evidence="7 8">
    <name type="scientific">Lachnellula subtilissima</name>
    <dbReference type="NCBI Taxonomy" id="602034"/>
    <lineage>
        <taxon>Eukaryota</taxon>
        <taxon>Fungi</taxon>
        <taxon>Dikarya</taxon>
        <taxon>Ascomycota</taxon>
        <taxon>Pezizomycotina</taxon>
        <taxon>Leotiomycetes</taxon>
        <taxon>Helotiales</taxon>
        <taxon>Lachnaceae</taxon>
        <taxon>Lachnellula</taxon>
    </lineage>
</organism>